<dbReference type="AlphaFoldDB" id="A0A3D9CCK8"/>
<keyword evidence="2" id="KW-1185">Reference proteome</keyword>
<proteinExistence type="predicted"/>
<organism evidence="1 2">
    <name type="scientific">Chryseobacterium pennae</name>
    <dbReference type="NCBI Taxonomy" id="2258962"/>
    <lineage>
        <taxon>Bacteria</taxon>
        <taxon>Pseudomonadati</taxon>
        <taxon>Bacteroidota</taxon>
        <taxon>Flavobacteriia</taxon>
        <taxon>Flavobacteriales</taxon>
        <taxon>Weeksellaceae</taxon>
        <taxon>Chryseobacterium group</taxon>
        <taxon>Chryseobacterium</taxon>
    </lineage>
</organism>
<dbReference type="RefSeq" id="WP_115969639.1">
    <property type="nucleotide sequence ID" value="NZ_QNVT01000003.1"/>
</dbReference>
<gene>
    <name evidence="1" type="ORF">DRF65_05745</name>
</gene>
<comment type="caution">
    <text evidence="1">The sequence shown here is derived from an EMBL/GenBank/DDBJ whole genome shotgun (WGS) entry which is preliminary data.</text>
</comment>
<evidence type="ECO:0000313" key="1">
    <source>
        <dbReference type="EMBL" id="REC63595.1"/>
    </source>
</evidence>
<dbReference type="Proteomes" id="UP000256686">
    <property type="component" value="Unassembled WGS sequence"/>
</dbReference>
<protein>
    <recommendedName>
        <fullName evidence="3">Peptidase S74 domain-containing protein</fullName>
    </recommendedName>
</protein>
<evidence type="ECO:0008006" key="3">
    <source>
        <dbReference type="Google" id="ProtNLM"/>
    </source>
</evidence>
<evidence type="ECO:0000313" key="2">
    <source>
        <dbReference type="Proteomes" id="UP000256686"/>
    </source>
</evidence>
<sequence>MAKKTIAALKEYFKAAKRPTESQFGDLIDSYVHKDESSEYSTTVEFPVGFQVGDYIEFLQFSPAGVGAGGFFEVSIVYTRGFIASAATHIASVSHANSDIWRECGTINKNNYLDWDSNYNFTIDVNGGLKKFRIRVVNTVGSVDEPLKVSIKIRSINKNNAWTAMEIRGNNPASIPLQPMTKEWNLWVGDLVSTESAKVGLKVNKEGNVGVKTQNPLASLDIQGKILFDSESPIIGGTAIRGYDTMWARGYNFVSYNGTQNIGGFGAVGEQNRIYKYYIGKYEDQIVSFNPENRQTSFNGNIDVYGEAKSRSQKISDYSPTIYLDRSENFGGFTQGIQSRLLDGTNNWFFGNLGTEYWLVSKGTHENALLAVREDGNVGVGTANPLAKLDVAGGINVAAGSPIQLGGHSSSHGLKYKRFNSDNSLLDGPFLYGWTGGALGIKKDNNEFNVLSWKENGNVAIQGKVEAKEFLVSATPTADHVFASDYNLRGIHDLEKFITEKSHLPEIPSAKEMTDNGLSLGDFQIKLLQKIEELTLYAISQNKEIENLKAIIKK</sequence>
<name>A0A3D9CCK8_9FLAO</name>
<accession>A0A3D9CCK8</accession>
<reference evidence="2" key="1">
    <citation type="submission" date="2018-06" db="EMBL/GenBank/DDBJ databases">
        <authorList>
            <person name="Lum Nde A."/>
            <person name="Hugo C."/>
        </authorList>
    </citation>
    <scope>NUCLEOTIDE SEQUENCE [LARGE SCALE GENOMIC DNA]</scope>
    <source>
        <strain evidence="2">1_F178</strain>
    </source>
</reference>
<dbReference type="EMBL" id="QNVT01000003">
    <property type="protein sequence ID" value="REC63595.1"/>
    <property type="molecule type" value="Genomic_DNA"/>
</dbReference>